<gene>
    <name evidence="2" type="ORF">ACFFH7_10220</name>
</gene>
<sequence>MKSVLVGLSPDTDSLATITWAAEYAGRLAAPLRVVLADGGSLTALYNAVATVRGRHPHLSLSAMTAEDGLADALLERTADAHVTVVDRHVATAGIAAAVAAEATCPVAAVSPGVCWAAQNRPVLVGADGTEHSEQALRWAFAEADRLGTGVRVVYSQPRGAGTERRNSVFDLLSLFAGRYPSMEVQLHTLTCAPAKALAWHAQFASMVVIGHREHGLGGRIYRKLLRDATCPVVLAGPDTALDAAPATSTLDIARS</sequence>
<protein>
    <submittedName>
        <fullName evidence="2">Universal stress protein</fullName>
    </submittedName>
</protein>
<keyword evidence="3" id="KW-1185">Reference proteome</keyword>
<dbReference type="Pfam" id="PF00582">
    <property type="entry name" value="Usp"/>
    <property type="match status" value="1"/>
</dbReference>
<proteinExistence type="predicted"/>
<dbReference type="Proteomes" id="UP001589810">
    <property type="component" value="Unassembled WGS sequence"/>
</dbReference>
<organism evidence="2 3">
    <name type="scientific">Kutzneria chonburiensis</name>
    <dbReference type="NCBI Taxonomy" id="1483604"/>
    <lineage>
        <taxon>Bacteria</taxon>
        <taxon>Bacillati</taxon>
        <taxon>Actinomycetota</taxon>
        <taxon>Actinomycetes</taxon>
        <taxon>Pseudonocardiales</taxon>
        <taxon>Pseudonocardiaceae</taxon>
        <taxon>Kutzneria</taxon>
    </lineage>
</organism>
<dbReference type="EMBL" id="JBHLUD010000002">
    <property type="protein sequence ID" value="MFC0541858.1"/>
    <property type="molecule type" value="Genomic_DNA"/>
</dbReference>
<name>A0ABV6MNH5_9PSEU</name>
<evidence type="ECO:0000259" key="1">
    <source>
        <dbReference type="Pfam" id="PF00582"/>
    </source>
</evidence>
<evidence type="ECO:0000313" key="2">
    <source>
        <dbReference type="EMBL" id="MFC0541858.1"/>
    </source>
</evidence>
<evidence type="ECO:0000313" key="3">
    <source>
        <dbReference type="Proteomes" id="UP001589810"/>
    </source>
</evidence>
<dbReference type="Gene3D" id="3.40.50.12370">
    <property type="match status" value="1"/>
</dbReference>
<dbReference type="SUPFAM" id="SSF52402">
    <property type="entry name" value="Adenine nucleotide alpha hydrolases-like"/>
    <property type="match status" value="2"/>
</dbReference>
<comment type="caution">
    <text evidence="2">The sequence shown here is derived from an EMBL/GenBank/DDBJ whole genome shotgun (WGS) entry which is preliminary data.</text>
</comment>
<dbReference type="RefSeq" id="WP_273942108.1">
    <property type="nucleotide sequence ID" value="NZ_CP097263.1"/>
</dbReference>
<accession>A0ABV6MNH5</accession>
<reference evidence="2 3" key="1">
    <citation type="submission" date="2024-09" db="EMBL/GenBank/DDBJ databases">
        <authorList>
            <person name="Sun Q."/>
            <person name="Mori K."/>
        </authorList>
    </citation>
    <scope>NUCLEOTIDE SEQUENCE [LARGE SCALE GENOMIC DNA]</scope>
    <source>
        <strain evidence="2 3">TBRC 1432</strain>
    </source>
</reference>
<feature type="domain" description="UspA" evidence="1">
    <location>
        <begin position="121"/>
        <end position="235"/>
    </location>
</feature>
<dbReference type="InterPro" id="IPR006016">
    <property type="entry name" value="UspA"/>
</dbReference>